<evidence type="ECO:0000256" key="1">
    <source>
        <dbReference type="ARBA" id="ARBA00004651"/>
    </source>
</evidence>
<name>A0A1S8KNB4_9LACT</name>
<dbReference type="GO" id="GO:0005886">
    <property type="term" value="C:plasma membrane"/>
    <property type="evidence" value="ECO:0007669"/>
    <property type="project" value="UniProtKB-SubCell"/>
</dbReference>
<dbReference type="RefSeq" id="WP_004635892.1">
    <property type="nucleotide sequence ID" value="NZ_CBCRTD010000002.1"/>
</dbReference>
<evidence type="ECO:0000256" key="4">
    <source>
        <dbReference type="ARBA" id="ARBA00022989"/>
    </source>
</evidence>
<accession>A0A1S8KNB4</accession>
<keyword evidence="4 6" id="KW-1133">Transmembrane helix</keyword>
<evidence type="ECO:0000256" key="3">
    <source>
        <dbReference type="ARBA" id="ARBA00022692"/>
    </source>
</evidence>
<feature type="transmembrane region" description="Helical" evidence="6">
    <location>
        <begin position="50"/>
        <end position="69"/>
    </location>
</feature>
<protein>
    <recommendedName>
        <fullName evidence="7">MrpA C-terminal/MbhD domain-containing protein</fullName>
    </recommendedName>
</protein>
<keyword evidence="2" id="KW-1003">Cell membrane</keyword>
<comment type="caution">
    <text evidence="8">The sequence shown here is derived from an EMBL/GenBank/DDBJ whole genome shotgun (WGS) entry which is preliminary data.</text>
</comment>
<evidence type="ECO:0000259" key="7">
    <source>
        <dbReference type="Pfam" id="PF13244"/>
    </source>
</evidence>
<dbReference type="EMBL" id="MUYF01000003">
    <property type="protein sequence ID" value="OOL81041.1"/>
    <property type="molecule type" value="Genomic_DNA"/>
</dbReference>
<sequence length="187" mass="21114">MFEVLLLVAVLIVGFLTVMTDSLMRTVIFSGTFSLITAMAYVYYNAPDVALAEAAIGVGLATIMYLVAVKKVRVYDVLYINEAVEAFDDSDIEAVQETLIRPLELFIEKTEELEPTIAYTNKEAAYYQEKAEHDFIICQRNNLTYLCGKTTDEVFQDIIANMNDILCDIEDIRVVYLDQEVTMGESE</sequence>
<evidence type="ECO:0000256" key="6">
    <source>
        <dbReference type="SAM" id="Phobius"/>
    </source>
</evidence>
<evidence type="ECO:0000313" key="8">
    <source>
        <dbReference type="EMBL" id="OOL81041.1"/>
    </source>
</evidence>
<dbReference type="InterPro" id="IPR025383">
    <property type="entry name" value="MrpA_C/MbhD"/>
</dbReference>
<organism evidence="8 9">
    <name type="scientific">Dolosigranulum pigrum</name>
    <dbReference type="NCBI Taxonomy" id="29394"/>
    <lineage>
        <taxon>Bacteria</taxon>
        <taxon>Bacillati</taxon>
        <taxon>Bacillota</taxon>
        <taxon>Bacilli</taxon>
        <taxon>Lactobacillales</taxon>
        <taxon>Carnobacteriaceae</taxon>
        <taxon>Dolosigranulum</taxon>
    </lineage>
</organism>
<dbReference type="GeneID" id="42694299"/>
<evidence type="ECO:0000256" key="5">
    <source>
        <dbReference type="ARBA" id="ARBA00023136"/>
    </source>
</evidence>
<evidence type="ECO:0000256" key="2">
    <source>
        <dbReference type="ARBA" id="ARBA00022475"/>
    </source>
</evidence>
<keyword evidence="5 6" id="KW-0472">Membrane</keyword>
<proteinExistence type="predicted"/>
<dbReference type="Proteomes" id="UP000190409">
    <property type="component" value="Unassembled WGS sequence"/>
</dbReference>
<comment type="subcellular location">
    <subcellularLocation>
        <location evidence="1">Cell membrane</location>
        <topology evidence="1">Multi-pass membrane protein</topology>
    </subcellularLocation>
</comment>
<reference evidence="8 9" key="1">
    <citation type="submission" date="2017-01" db="EMBL/GenBank/DDBJ databases">
        <title>Complete Genome Sequence of Dolosigranulum pigrum isolated from a Patient with interstitial lung disease.</title>
        <authorList>
            <person name="Mukhopadhyay R."/>
            <person name="Joaquin J."/>
            <person name="Hogue R."/>
            <person name="Fitzgerald S."/>
            <person name="Jospin G."/>
            <person name="Eisen J.A."/>
            <person name="Chaturvedi V."/>
        </authorList>
    </citation>
    <scope>NUCLEOTIDE SEQUENCE [LARGE SCALE GENOMIC DNA]</scope>
    <source>
        <strain evidence="8 9">15S00348</strain>
    </source>
</reference>
<evidence type="ECO:0000313" key="9">
    <source>
        <dbReference type="Proteomes" id="UP000190409"/>
    </source>
</evidence>
<dbReference type="Pfam" id="PF13244">
    <property type="entry name" value="MbhD"/>
    <property type="match status" value="1"/>
</dbReference>
<gene>
    <name evidence="8" type="ORF">BWX42_04105</name>
</gene>
<dbReference type="AlphaFoldDB" id="A0A1S8KNB4"/>
<feature type="domain" description="MrpA C-terminal/MbhD" evidence="7">
    <location>
        <begin position="9"/>
        <end position="73"/>
    </location>
</feature>
<keyword evidence="3 6" id="KW-0812">Transmembrane</keyword>